<dbReference type="GO" id="GO:0005739">
    <property type="term" value="C:mitochondrion"/>
    <property type="evidence" value="ECO:0007669"/>
    <property type="project" value="TreeGrafter"/>
</dbReference>
<comment type="cofactor">
    <cofactor evidence="5">
        <name>[2Fe-2S] cluster</name>
        <dbReference type="ChEBI" id="CHEBI:190135"/>
    </cofactor>
</comment>
<dbReference type="Gene3D" id="3.40.5.90">
    <property type="entry name" value="CDGSH iron-sulfur domain, mitoNEET-type"/>
    <property type="match status" value="4"/>
</dbReference>
<evidence type="ECO:0000259" key="6">
    <source>
        <dbReference type="SMART" id="SM00704"/>
    </source>
</evidence>
<evidence type="ECO:0000256" key="4">
    <source>
        <dbReference type="ARBA" id="ARBA00023014"/>
    </source>
</evidence>
<keyword evidence="4" id="KW-0411">Iron-sulfur</keyword>
<dbReference type="SMART" id="SM00704">
    <property type="entry name" value="ZnF_CDGSH"/>
    <property type="match status" value="4"/>
</dbReference>
<feature type="domain" description="Iron-binding zinc finger CDGSH type" evidence="6">
    <location>
        <begin position="199"/>
        <end position="236"/>
    </location>
</feature>
<dbReference type="PANTHER" id="PTHR46491">
    <property type="entry name" value="CDGSH IRON SULFUR DOMAIN PROTEIN HOMOLOG"/>
    <property type="match status" value="1"/>
</dbReference>
<evidence type="ECO:0000313" key="8">
    <source>
        <dbReference type="Proteomes" id="UP000424527"/>
    </source>
</evidence>
<dbReference type="Proteomes" id="UP000424527">
    <property type="component" value="Unassembled WGS sequence"/>
</dbReference>
<dbReference type="GO" id="GO:0046872">
    <property type="term" value="F:metal ion binding"/>
    <property type="evidence" value="ECO:0007669"/>
    <property type="project" value="UniProtKB-KW"/>
</dbReference>
<feature type="domain" description="Iron-binding zinc finger CDGSH type" evidence="6">
    <location>
        <begin position="46"/>
        <end position="83"/>
    </location>
</feature>
<evidence type="ECO:0000256" key="1">
    <source>
        <dbReference type="ARBA" id="ARBA00022714"/>
    </source>
</evidence>
<dbReference type="PANTHER" id="PTHR46491:SF3">
    <property type="entry name" value="CDGSH IRON-SULFUR DOMAIN-CONTAINING PROTEIN 3, MITOCHONDRIAL"/>
    <property type="match status" value="1"/>
</dbReference>
<gene>
    <name evidence="7" type="ORF">D5F01_LYC01154</name>
</gene>
<dbReference type="GO" id="GO:0051537">
    <property type="term" value="F:2 iron, 2 sulfur cluster binding"/>
    <property type="evidence" value="ECO:0007669"/>
    <property type="project" value="UniProtKB-KW"/>
</dbReference>
<dbReference type="EMBL" id="REGW02000001">
    <property type="protein sequence ID" value="KAE8301004.1"/>
    <property type="molecule type" value="Genomic_DNA"/>
</dbReference>
<keyword evidence="2" id="KW-0479">Metal-binding</keyword>
<protein>
    <recommendedName>
        <fullName evidence="6">Iron-binding zinc finger CDGSH type domain-containing protein</fullName>
    </recommendedName>
</protein>
<feature type="domain" description="Iron-binding zinc finger CDGSH type" evidence="6">
    <location>
        <begin position="161"/>
        <end position="198"/>
    </location>
</feature>
<sequence>MNASSFLVALQRGCTQTFRRPHLVLPASCSRVQYRLESTEVVAAARMPYRVKVTAGKRYAWCACGHSKKQPYCDGAHKAKAPSIAPLRFTPDSTKMVMLCACKETKNAPYCDGSHFKVIFRDLVNLEHKWSFTWRQPWIPAVTASKVQLCTHPPKPVIPSKKPFKVELIGGKRYSWCTCGYSKKQPFCDGSHKTKAQGLSPLRFVPEKDATVWLCGCKYTNNPPYCDGTHKQDFIVSAPLHEPTDS</sequence>
<evidence type="ECO:0000313" key="7">
    <source>
        <dbReference type="EMBL" id="KAE8301004.1"/>
    </source>
</evidence>
<evidence type="ECO:0000256" key="2">
    <source>
        <dbReference type="ARBA" id="ARBA00022723"/>
    </source>
</evidence>
<keyword evidence="8" id="KW-1185">Reference proteome</keyword>
<comment type="caution">
    <text evidence="7">The sequence shown here is derived from an EMBL/GenBank/DDBJ whole genome shotgun (WGS) entry which is preliminary data.</text>
</comment>
<evidence type="ECO:0000256" key="3">
    <source>
        <dbReference type="ARBA" id="ARBA00023004"/>
    </source>
</evidence>
<reference evidence="7 8" key="1">
    <citation type="submission" date="2019-07" db="EMBL/GenBank/DDBJ databases">
        <title>Chromosome genome assembly for large yellow croaker.</title>
        <authorList>
            <person name="Xiao S."/>
        </authorList>
    </citation>
    <scope>NUCLEOTIDE SEQUENCE [LARGE SCALE GENOMIC DNA]</scope>
    <source>
        <strain evidence="7">JMULYC20181020</strain>
        <tissue evidence="7">Muscle</tissue>
    </source>
</reference>
<accession>A0A6G0JBN2</accession>
<evidence type="ECO:0000256" key="5">
    <source>
        <dbReference type="ARBA" id="ARBA00034078"/>
    </source>
</evidence>
<keyword evidence="1" id="KW-0001">2Fe-2S</keyword>
<name>A0A6G0JBN2_LARCR</name>
<dbReference type="AlphaFoldDB" id="A0A6G0JBN2"/>
<dbReference type="InterPro" id="IPR018967">
    <property type="entry name" value="FeS-contain_CDGSH-typ"/>
</dbReference>
<dbReference type="Pfam" id="PF09360">
    <property type="entry name" value="zf-CDGSH"/>
    <property type="match status" value="3"/>
</dbReference>
<dbReference type="InterPro" id="IPR042216">
    <property type="entry name" value="MitoNEET_CISD"/>
</dbReference>
<organism evidence="7 8">
    <name type="scientific">Larimichthys crocea</name>
    <name type="common">Large yellow croaker</name>
    <name type="synonym">Pseudosciaena crocea</name>
    <dbReference type="NCBI Taxonomy" id="215358"/>
    <lineage>
        <taxon>Eukaryota</taxon>
        <taxon>Metazoa</taxon>
        <taxon>Chordata</taxon>
        <taxon>Craniata</taxon>
        <taxon>Vertebrata</taxon>
        <taxon>Euteleostomi</taxon>
        <taxon>Actinopterygii</taxon>
        <taxon>Neopterygii</taxon>
        <taxon>Teleostei</taxon>
        <taxon>Neoteleostei</taxon>
        <taxon>Acanthomorphata</taxon>
        <taxon>Eupercaria</taxon>
        <taxon>Sciaenidae</taxon>
        <taxon>Larimichthys</taxon>
    </lineage>
</organism>
<proteinExistence type="predicted"/>
<dbReference type="InterPro" id="IPR052950">
    <property type="entry name" value="CISD"/>
</dbReference>
<keyword evidence="3" id="KW-0408">Iron</keyword>
<feature type="domain" description="Iron-binding zinc finger CDGSH type" evidence="6">
    <location>
        <begin position="84"/>
        <end position="121"/>
    </location>
</feature>